<reference evidence="1 2" key="1">
    <citation type="submission" date="2021-01" db="EMBL/GenBank/DDBJ databases">
        <title>Belnapia mucosa sp. nov. and Belnapia arida sp. nov., isolated from the Tabernas Desert (Almeria, Spain).</title>
        <authorList>
            <person name="Molina-Menor E."/>
            <person name="Vidal-Verdu A."/>
            <person name="Calonge A."/>
            <person name="Satari L."/>
            <person name="Pereto J."/>
            <person name="Porcar M."/>
        </authorList>
    </citation>
    <scope>NUCLEOTIDE SEQUENCE [LARGE SCALE GENOMIC DNA]</scope>
    <source>
        <strain evidence="1 2">T18</strain>
    </source>
</reference>
<protein>
    <submittedName>
        <fullName evidence="1">Uncharacterized protein</fullName>
    </submittedName>
</protein>
<name>A0ABS1U038_9PROT</name>
<gene>
    <name evidence="1" type="ORF">JMJ56_08535</name>
</gene>
<dbReference type="EMBL" id="JAETWB010000002">
    <property type="protein sequence ID" value="MBL6078050.1"/>
    <property type="molecule type" value="Genomic_DNA"/>
</dbReference>
<dbReference type="Proteomes" id="UP000660885">
    <property type="component" value="Unassembled WGS sequence"/>
</dbReference>
<organism evidence="1 2">
    <name type="scientific">Belnapia arida</name>
    <dbReference type="NCBI Taxonomy" id="2804533"/>
    <lineage>
        <taxon>Bacteria</taxon>
        <taxon>Pseudomonadati</taxon>
        <taxon>Pseudomonadota</taxon>
        <taxon>Alphaproteobacteria</taxon>
        <taxon>Acetobacterales</taxon>
        <taxon>Roseomonadaceae</taxon>
        <taxon>Belnapia</taxon>
    </lineage>
</organism>
<sequence>MQDVITPLIRDLVASVAVAPRPYHEVLEAWRTSCPRLTVWEDAVDGGFVALTHDAKGGVQVVATARGRELLDAQAK</sequence>
<proteinExistence type="predicted"/>
<evidence type="ECO:0000313" key="1">
    <source>
        <dbReference type="EMBL" id="MBL6078050.1"/>
    </source>
</evidence>
<comment type="caution">
    <text evidence="1">The sequence shown here is derived from an EMBL/GenBank/DDBJ whole genome shotgun (WGS) entry which is preliminary data.</text>
</comment>
<accession>A0ABS1U038</accession>
<keyword evidence="2" id="KW-1185">Reference proteome</keyword>
<dbReference type="RefSeq" id="WP_202831199.1">
    <property type="nucleotide sequence ID" value="NZ_JAETWB010000002.1"/>
</dbReference>
<evidence type="ECO:0000313" key="2">
    <source>
        <dbReference type="Proteomes" id="UP000660885"/>
    </source>
</evidence>